<feature type="binding site" evidence="5">
    <location>
        <position position="143"/>
    </location>
    <ligand>
        <name>Fe cation</name>
        <dbReference type="ChEBI" id="CHEBI:24875"/>
    </ligand>
</feature>
<protein>
    <recommendedName>
        <fullName evidence="5">Peptide deformylase</fullName>
        <shortName evidence="5">PDF</shortName>
        <ecNumber evidence="5">3.5.1.88</ecNumber>
    </recommendedName>
    <alternativeName>
        <fullName evidence="5">Polypeptide deformylase</fullName>
    </alternativeName>
</protein>
<evidence type="ECO:0000256" key="1">
    <source>
        <dbReference type="ARBA" id="ARBA00010759"/>
    </source>
</evidence>
<dbReference type="CDD" id="cd00487">
    <property type="entry name" value="Pep_deformylase"/>
    <property type="match status" value="1"/>
</dbReference>
<dbReference type="InterPro" id="IPR036821">
    <property type="entry name" value="Peptide_deformylase_sf"/>
</dbReference>
<evidence type="ECO:0000313" key="7">
    <source>
        <dbReference type="Proteomes" id="UP000229916"/>
    </source>
</evidence>
<keyword evidence="2 5" id="KW-0479">Metal-binding</keyword>
<dbReference type="Gene3D" id="3.90.45.10">
    <property type="entry name" value="Peptide deformylase"/>
    <property type="match status" value="1"/>
</dbReference>
<reference evidence="7" key="1">
    <citation type="submission" date="2017-09" db="EMBL/GenBank/DDBJ databases">
        <title>Depth-based differentiation of microbial function through sediment-hosted aquifers and enrichment of novel symbionts in the deep terrestrial subsurface.</title>
        <authorList>
            <person name="Probst A.J."/>
            <person name="Ladd B."/>
            <person name="Jarett J.K."/>
            <person name="Geller-Mcgrath D.E."/>
            <person name="Sieber C.M.K."/>
            <person name="Emerson J.B."/>
            <person name="Anantharaman K."/>
            <person name="Thomas B.C."/>
            <person name="Malmstrom R."/>
            <person name="Stieglmeier M."/>
            <person name="Klingl A."/>
            <person name="Woyke T."/>
            <person name="Ryan C.M."/>
            <person name="Banfield J.F."/>
        </authorList>
    </citation>
    <scope>NUCLEOTIDE SEQUENCE [LARGE SCALE GENOMIC DNA]</scope>
</reference>
<dbReference type="EMBL" id="PEWD01000091">
    <property type="protein sequence ID" value="PIU68220.1"/>
    <property type="molecule type" value="Genomic_DNA"/>
</dbReference>
<dbReference type="PANTHER" id="PTHR10458">
    <property type="entry name" value="PEPTIDE DEFORMYLASE"/>
    <property type="match status" value="1"/>
</dbReference>
<name>A0A2M7ALS9_UNCKA</name>
<keyword evidence="4 5" id="KW-0648">Protein biosynthesis</keyword>
<dbReference type="NCBIfam" id="NF001159">
    <property type="entry name" value="PRK00150.1-3"/>
    <property type="match status" value="1"/>
</dbReference>
<evidence type="ECO:0000256" key="2">
    <source>
        <dbReference type="ARBA" id="ARBA00022723"/>
    </source>
</evidence>
<evidence type="ECO:0000256" key="5">
    <source>
        <dbReference type="HAMAP-Rule" id="MF_00163"/>
    </source>
</evidence>
<keyword evidence="5" id="KW-0408">Iron</keyword>
<dbReference type="GO" id="GO:0006412">
    <property type="term" value="P:translation"/>
    <property type="evidence" value="ECO:0007669"/>
    <property type="project" value="UniProtKB-UniRule"/>
</dbReference>
<dbReference type="GO" id="GO:0042586">
    <property type="term" value="F:peptide deformylase activity"/>
    <property type="evidence" value="ECO:0007669"/>
    <property type="project" value="UniProtKB-UniRule"/>
</dbReference>
<feature type="binding site" evidence="5">
    <location>
        <position position="101"/>
    </location>
    <ligand>
        <name>Fe cation</name>
        <dbReference type="ChEBI" id="CHEBI:24875"/>
    </ligand>
</feature>
<evidence type="ECO:0000256" key="3">
    <source>
        <dbReference type="ARBA" id="ARBA00022801"/>
    </source>
</evidence>
<feature type="binding site" evidence="5">
    <location>
        <position position="147"/>
    </location>
    <ligand>
        <name>Fe cation</name>
        <dbReference type="ChEBI" id="CHEBI:24875"/>
    </ligand>
</feature>
<dbReference type="PRINTS" id="PR01576">
    <property type="entry name" value="PDEFORMYLASE"/>
</dbReference>
<dbReference type="EC" id="3.5.1.88" evidence="5"/>
<dbReference type="Proteomes" id="UP000229916">
    <property type="component" value="Unassembled WGS sequence"/>
</dbReference>
<keyword evidence="3 5" id="KW-0378">Hydrolase</keyword>
<evidence type="ECO:0000313" key="6">
    <source>
        <dbReference type="EMBL" id="PIU68220.1"/>
    </source>
</evidence>
<proteinExistence type="inferred from homology"/>
<gene>
    <name evidence="5 6" type="primary">def</name>
    <name evidence="6" type="ORF">COS81_04735</name>
</gene>
<comment type="caution">
    <text evidence="6">The sequence shown here is derived from an EMBL/GenBank/DDBJ whole genome shotgun (WGS) entry which is preliminary data.</text>
</comment>
<dbReference type="SUPFAM" id="SSF56420">
    <property type="entry name" value="Peptide deformylase"/>
    <property type="match status" value="1"/>
</dbReference>
<dbReference type="InterPro" id="IPR023635">
    <property type="entry name" value="Peptide_deformylase"/>
</dbReference>
<accession>A0A2M7ALS9</accession>
<dbReference type="PIRSF" id="PIRSF004749">
    <property type="entry name" value="Pep_def"/>
    <property type="match status" value="1"/>
</dbReference>
<sequence>MSKLLQISCLGHKVLRQKAAFVKEVGNREIQELIDDLIATVKDVNGVGIAAPQVYQSKRIFIIASNPNPRYPNAPKMRPTAVINPRILSHSEKKVKDWEGCLSIPGIRGLVPRYQSISVEYTDRKGKIRKRQFKDFIARIFQHEYDHLDGVVFLDRLESTKDIVTEREYLRIIAKTTKNEWTSACR</sequence>
<dbReference type="FunFam" id="3.90.45.10:FF:000003">
    <property type="entry name" value="Peptide deformylase"/>
    <property type="match status" value="1"/>
</dbReference>
<comment type="similarity">
    <text evidence="1 5">Belongs to the polypeptide deformylase family.</text>
</comment>
<dbReference type="GO" id="GO:0046872">
    <property type="term" value="F:metal ion binding"/>
    <property type="evidence" value="ECO:0007669"/>
    <property type="project" value="UniProtKB-KW"/>
</dbReference>
<organism evidence="6 7">
    <name type="scientific">candidate division WWE3 bacterium CG06_land_8_20_14_3_00_42_16</name>
    <dbReference type="NCBI Taxonomy" id="1975083"/>
    <lineage>
        <taxon>Bacteria</taxon>
        <taxon>Katanobacteria</taxon>
    </lineage>
</organism>
<dbReference type="AlphaFoldDB" id="A0A2M7ALS9"/>
<dbReference type="NCBIfam" id="TIGR00079">
    <property type="entry name" value="pept_deformyl"/>
    <property type="match status" value="1"/>
</dbReference>
<comment type="catalytic activity">
    <reaction evidence="5">
        <text>N-terminal N-formyl-L-methionyl-[peptide] + H2O = N-terminal L-methionyl-[peptide] + formate</text>
        <dbReference type="Rhea" id="RHEA:24420"/>
        <dbReference type="Rhea" id="RHEA-COMP:10639"/>
        <dbReference type="Rhea" id="RHEA-COMP:10640"/>
        <dbReference type="ChEBI" id="CHEBI:15377"/>
        <dbReference type="ChEBI" id="CHEBI:15740"/>
        <dbReference type="ChEBI" id="CHEBI:49298"/>
        <dbReference type="ChEBI" id="CHEBI:64731"/>
        <dbReference type="EC" id="3.5.1.88"/>
    </reaction>
</comment>
<dbReference type="HAMAP" id="MF_00163">
    <property type="entry name" value="Pep_deformylase"/>
    <property type="match status" value="1"/>
</dbReference>
<comment type="cofactor">
    <cofactor evidence="5">
        <name>Fe(2+)</name>
        <dbReference type="ChEBI" id="CHEBI:29033"/>
    </cofactor>
    <text evidence="5">Binds 1 Fe(2+) ion.</text>
</comment>
<evidence type="ECO:0000256" key="4">
    <source>
        <dbReference type="ARBA" id="ARBA00022917"/>
    </source>
</evidence>
<dbReference type="PANTHER" id="PTHR10458:SF22">
    <property type="entry name" value="PEPTIDE DEFORMYLASE"/>
    <property type="match status" value="1"/>
</dbReference>
<dbReference type="Pfam" id="PF01327">
    <property type="entry name" value="Pep_deformylase"/>
    <property type="match status" value="1"/>
</dbReference>
<feature type="active site" evidence="5">
    <location>
        <position position="144"/>
    </location>
</feature>
<comment type="function">
    <text evidence="5">Removes the formyl group from the N-terminal Met of newly synthesized proteins. Requires at least a dipeptide for an efficient rate of reaction. N-terminal L-methionine is a prerequisite for activity but the enzyme has broad specificity at other positions.</text>
</comment>